<evidence type="ECO:0000256" key="8">
    <source>
        <dbReference type="ARBA" id="ARBA00022842"/>
    </source>
</evidence>
<evidence type="ECO:0000256" key="12">
    <source>
        <dbReference type="ARBA" id="ARBA00029354"/>
    </source>
</evidence>
<dbReference type="NCBIfam" id="TIGR00228">
    <property type="entry name" value="ruvC"/>
    <property type="match status" value="1"/>
</dbReference>
<keyword evidence="10 13" id="KW-0233">DNA recombination</keyword>
<dbReference type="InterPro" id="IPR036397">
    <property type="entry name" value="RNaseH_sf"/>
</dbReference>
<keyword evidence="9 13" id="KW-0238">DNA-binding</keyword>
<dbReference type="GO" id="GO:0006281">
    <property type="term" value="P:DNA repair"/>
    <property type="evidence" value="ECO:0007669"/>
    <property type="project" value="UniProtKB-UniRule"/>
</dbReference>
<evidence type="ECO:0000256" key="6">
    <source>
        <dbReference type="ARBA" id="ARBA00022763"/>
    </source>
</evidence>
<dbReference type="Pfam" id="PF02075">
    <property type="entry name" value="RuvC"/>
    <property type="match status" value="1"/>
</dbReference>
<dbReference type="InterPro" id="IPR012337">
    <property type="entry name" value="RNaseH-like_sf"/>
</dbReference>
<dbReference type="InterPro" id="IPR020563">
    <property type="entry name" value="X-over_junc_endoDNase_Mg_BS"/>
</dbReference>
<dbReference type="Gene3D" id="3.30.420.10">
    <property type="entry name" value="Ribonuclease H-like superfamily/Ribonuclease H"/>
    <property type="match status" value="1"/>
</dbReference>
<dbReference type="GO" id="GO:0000287">
    <property type="term" value="F:magnesium ion binding"/>
    <property type="evidence" value="ECO:0007669"/>
    <property type="project" value="UniProtKB-UniRule"/>
</dbReference>
<keyword evidence="8 13" id="KW-0460">Magnesium</keyword>
<dbReference type="HAMAP" id="MF_00034">
    <property type="entry name" value="RuvC"/>
    <property type="match status" value="1"/>
</dbReference>
<evidence type="ECO:0000256" key="14">
    <source>
        <dbReference type="NCBIfam" id="TIGR00228"/>
    </source>
</evidence>
<evidence type="ECO:0000256" key="13">
    <source>
        <dbReference type="HAMAP-Rule" id="MF_00034"/>
    </source>
</evidence>
<feature type="binding site" evidence="13">
    <location>
        <position position="7"/>
    </location>
    <ligand>
        <name>Mg(2+)</name>
        <dbReference type="ChEBI" id="CHEBI:18420"/>
        <label>1</label>
    </ligand>
</feature>
<evidence type="ECO:0000256" key="1">
    <source>
        <dbReference type="ARBA" id="ARBA00009518"/>
    </source>
</evidence>
<evidence type="ECO:0000313" key="15">
    <source>
        <dbReference type="EMBL" id="OGZ17811.1"/>
    </source>
</evidence>
<keyword evidence="2 13" id="KW-0963">Cytoplasm</keyword>
<dbReference type="EC" id="3.1.21.10" evidence="13 14"/>
<reference evidence="15 16" key="1">
    <citation type="journal article" date="2016" name="Nat. Commun.">
        <title>Thousands of microbial genomes shed light on interconnected biogeochemical processes in an aquifer system.</title>
        <authorList>
            <person name="Anantharaman K."/>
            <person name="Brown C.T."/>
            <person name="Hug L.A."/>
            <person name="Sharon I."/>
            <person name="Castelle C.J."/>
            <person name="Probst A.J."/>
            <person name="Thomas B.C."/>
            <person name="Singh A."/>
            <person name="Wilkins M.J."/>
            <person name="Karaoz U."/>
            <person name="Brodie E.L."/>
            <person name="Williams K.H."/>
            <person name="Hubbard S.S."/>
            <person name="Banfield J.F."/>
        </authorList>
    </citation>
    <scope>NUCLEOTIDE SEQUENCE [LARGE SCALE GENOMIC DNA]</scope>
</reference>
<feature type="binding site" evidence="13">
    <location>
        <position position="72"/>
    </location>
    <ligand>
        <name>Mg(2+)</name>
        <dbReference type="ChEBI" id="CHEBI:18420"/>
        <label>2</label>
    </ligand>
</feature>
<evidence type="ECO:0000256" key="2">
    <source>
        <dbReference type="ARBA" id="ARBA00022490"/>
    </source>
</evidence>
<dbReference type="SUPFAM" id="SSF53098">
    <property type="entry name" value="Ribonuclease H-like"/>
    <property type="match status" value="1"/>
</dbReference>
<comment type="similarity">
    <text evidence="1 13">Belongs to the RuvC family.</text>
</comment>
<keyword evidence="7 13" id="KW-0378">Hydrolase</keyword>
<comment type="cofactor">
    <cofactor evidence="13">
        <name>Mg(2+)</name>
        <dbReference type="ChEBI" id="CHEBI:18420"/>
    </cofactor>
    <text evidence="13">Binds 2 Mg(2+) ion per subunit.</text>
</comment>
<evidence type="ECO:0000256" key="10">
    <source>
        <dbReference type="ARBA" id="ARBA00023172"/>
    </source>
</evidence>
<feature type="binding site" evidence="13">
    <location>
        <position position="145"/>
    </location>
    <ligand>
        <name>Mg(2+)</name>
        <dbReference type="ChEBI" id="CHEBI:18420"/>
        <label>1</label>
    </ligand>
</feature>
<dbReference type="GO" id="GO:0006310">
    <property type="term" value="P:DNA recombination"/>
    <property type="evidence" value="ECO:0007669"/>
    <property type="project" value="UniProtKB-UniRule"/>
</dbReference>
<dbReference type="GO" id="GO:0008821">
    <property type="term" value="F:crossover junction DNA endonuclease activity"/>
    <property type="evidence" value="ECO:0007669"/>
    <property type="project" value="UniProtKB-UniRule"/>
</dbReference>
<evidence type="ECO:0000256" key="7">
    <source>
        <dbReference type="ARBA" id="ARBA00022801"/>
    </source>
</evidence>
<dbReference type="EMBL" id="MHLV01000013">
    <property type="protein sequence ID" value="OGZ17811.1"/>
    <property type="molecule type" value="Genomic_DNA"/>
</dbReference>
<evidence type="ECO:0000256" key="9">
    <source>
        <dbReference type="ARBA" id="ARBA00023125"/>
    </source>
</evidence>
<dbReference type="GO" id="GO:0003677">
    <property type="term" value="F:DNA binding"/>
    <property type="evidence" value="ECO:0007669"/>
    <property type="project" value="UniProtKB-KW"/>
</dbReference>
<evidence type="ECO:0000256" key="5">
    <source>
        <dbReference type="ARBA" id="ARBA00022759"/>
    </source>
</evidence>
<dbReference type="PRINTS" id="PR00696">
    <property type="entry name" value="RSOLVASERUVC"/>
</dbReference>
<dbReference type="CDD" id="cd16962">
    <property type="entry name" value="RuvC"/>
    <property type="match status" value="1"/>
</dbReference>
<protein>
    <recommendedName>
        <fullName evidence="13 14">Crossover junction endodeoxyribonuclease RuvC</fullName>
        <ecNumber evidence="13 14">3.1.21.10</ecNumber>
    </recommendedName>
    <alternativeName>
        <fullName evidence="13">Holliday junction nuclease RuvC</fullName>
    </alternativeName>
    <alternativeName>
        <fullName evidence="13">Holliday junction resolvase RuvC</fullName>
    </alternativeName>
</protein>
<evidence type="ECO:0000256" key="4">
    <source>
        <dbReference type="ARBA" id="ARBA00022723"/>
    </source>
</evidence>
<dbReference type="PANTHER" id="PTHR30194">
    <property type="entry name" value="CROSSOVER JUNCTION ENDODEOXYRIBONUCLEASE RUVC"/>
    <property type="match status" value="1"/>
</dbReference>
<dbReference type="STRING" id="1801660.A2Z78_01140"/>
<dbReference type="NCBIfam" id="NF000711">
    <property type="entry name" value="PRK00039.2-1"/>
    <property type="match status" value="1"/>
</dbReference>
<dbReference type="FunFam" id="3.30.420.10:FF:000002">
    <property type="entry name" value="Crossover junction endodeoxyribonuclease RuvC"/>
    <property type="match status" value="1"/>
</dbReference>
<dbReference type="AlphaFoldDB" id="A0A1G2DXM7"/>
<sequence>MIILGVDPGTATTGYGLIKQNKKTKSGDSLQCLGYGLIQTSPSSSPAERLKKISKELNQLIKKYQPKVLAVENVYFFKNLKTALPVSQAKGVIMLAAANKNIPIYEFTPLQVKMAIAGYGRADKKQIQEIVKNELNLKEVPKPDDAADALAIAICCEGLLKKKESQVLYNKNYQP</sequence>
<gene>
    <name evidence="13" type="primary">ruvC</name>
    <name evidence="15" type="ORF">A2Z78_01140</name>
</gene>
<accession>A0A1G2DXM7</accession>
<name>A0A1G2DXM7_9BACT</name>
<organism evidence="15 16">
    <name type="scientific">Candidatus Nealsonbacteria bacterium RBG_13_36_15</name>
    <dbReference type="NCBI Taxonomy" id="1801660"/>
    <lineage>
        <taxon>Bacteria</taxon>
        <taxon>Candidatus Nealsoniibacteriota</taxon>
    </lineage>
</organism>
<comment type="catalytic activity">
    <reaction evidence="12 13">
        <text>Endonucleolytic cleavage at a junction such as a reciprocal single-stranded crossover between two homologous DNA duplexes (Holliday junction).</text>
        <dbReference type="EC" id="3.1.21.10"/>
    </reaction>
</comment>
<feature type="active site" evidence="13">
    <location>
        <position position="7"/>
    </location>
</feature>
<proteinExistence type="inferred from homology"/>
<dbReference type="PANTHER" id="PTHR30194:SF3">
    <property type="entry name" value="CROSSOVER JUNCTION ENDODEOXYRIBONUCLEASE RUVC"/>
    <property type="match status" value="1"/>
</dbReference>
<dbReference type="GO" id="GO:0048476">
    <property type="term" value="C:Holliday junction resolvase complex"/>
    <property type="evidence" value="ECO:0007669"/>
    <property type="project" value="UniProtKB-UniRule"/>
</dbReference>
<dbReference type="PROSITE" id="PS01321">
    <property type="entry name" value="RUVC"/>
    <property type="match status" value="1"/>
</dbReference>
<comment type="subunit">
    <text evidence="13">Homodimer which binds Holliday junction (HJ) DNA. The HJ becomes 2-fold symmetrical on binding to RuvC with unstacked arms; it has a different conformation from HJ DNA in complex with RuvA. In the full resolvosome a probable DNA-RuvA(4)-RuvB(12)-RuvC(2) complex forms which resolves the HJ.</text>
</comment>
<comment type="subcellular location">
    <subcellularLocation>
        <location evidence="13">Cytoplasm</location>
    </subcellularLocation>
</comment>
<evidence type="ECO:0000313" key="16">
    <source>
        <dbReference type="Proteomes" id="UP000176752"/>
    </source>
</evidence>
<comment type="caution">
    <text evidence="15">The sequence shown here is derived from an EMBL/GenBank/DDBJ whole genome shotgun (WGS) entry which is preliminary data.</text>
</comment>
<dbReference type="Proteomes" id="UP000176752">
    <property type="component" value="Unassembled WGS sequence"/>
</dbReference>
<feature type="active site" evidence="13">
    <location>
        <position position="145"/>
    </location>
</feature>
<keyword evidence="4 13" id="KW-0479">Metal-binding</keyword>
<keyword evidence="6 13" id="KW-0227">DNA damage</keyword>
<comment type="function">
    <text evidence="13">The RuvA-RuvB-RuvC complex processes Holliday junction (HJ) DNA during genetic recombination and DNA repair. Endonuclease that resolves HJ intermediates. Cleaves cruciform DNA by making single-stranded nicks across the HJ at symmetrical positions within the homologous arms, yielding a 5'-phosphate and a 3'-hydroxyl group; requires a central core of homology in the junction. The consensus cleavage sequence is 5'-(A/T)TT(C/G)-3'. Cleavage occurs on the 3'-side of the TT dinucleotide at the point of strand exchange. HJ branch migration catalyzed by RuvA-RuvB allows RuvC to scan DNA until it finds its consensus sequence, where it cleaves and resolves the cruciform DNA.</text>
</comment>
<evidence type="ECO:0000256" key="11">
    <source>
        <dbReference type="ARBA" id="ARBA00023204"/>
    </source>
</evidence>
<dbReference type="GO" id="GO:0005737">
    <property type="term" value="C:cytoplasm"/>
    <property type="evidence" value="ECO:0007669"/>
    <property type="project" value="UniProtKB-SubCell"/>
</dbReference>
<keyword evidence="5 13" id="KW-0255">Endonuclease</keyword>
<dbReference type="InterPro" id="IPR002176">
    <property type="entry name" value="X-over_junc_endoDNase_RuvC"/>
</dbReference>
<keyword evidence="11 13" id="KW-0234">DNA repair</keyword>
<evidence type="ECO:0000256" key="3">
    <source>
        <dbReference type="ARBA" id="ARBA00022722"/>
    </source>
</evidence>
<feature type="active site" evidence="13">
    <location>
        <position position="72"/>
    </location>
</feature>
<keyword evidence="3 13" id="KW-0540">Nuclease</keyword>